<dbReference type="InterPro" id="IPR040442">
    <property type="entry name" value="Pyrv_kinase-like_dom_sf"/>
</dbReference>
<dbReference type="InterPro" id="IPR015813">
    <property type="entry name" value="Pyrv/PenolPyrv_kinase-like_dom"/>
</dbReference>
<dbReference type="SUPFAM" id="SSF51621">
    <property type="entry name" value="Phosphoenolpyruvate/pyruvate domain"/>
    <property type="match status" value="1"/>
</dbReference>
<dbReference type="PANTHER" id="PTHR32308:SF10">
    <property type="entry name" value="CITRATE LYASE SUBUNIT BETA"/>
    <property type="match status" value="1"/>
</dbReference>
<dbReference type="Pfam" id="PF03328">
    <property type="entry name" value="HpcH_HpaI"/>
    <property type="match status" value="1"/>
</dbReference>
<feature type="domain" description="HpcH/HpaI aldolase/citrate lyase" evidence="4">
    <location>
        <begin position="7"/>
        <end position="216"/>
    </location>
</feature>
<evidence type="ECO:0000256" key="2">
    <source>
        <dbReference type="ARBA" id="ARBA00022723"/>
    </source>
</evidence>
<proteinExistence type="predicted"/>
<evidence type="ECO:0000259" key="4">
    <source>
        <dbReference type="Pfam" id="PF03328"/>
    </source>
</evidence>
<dbReference type="PANTHER" id="PTHR32308">
    <property type="entry name" value="LYASE BETA SUBUNIT, PUTATIVE (AFU_ORTHOLOGUE AFUA_4G13030)-RELATED"/>
    <property type="match status" value="1"/>
</dbReference>
<dbReference type="GO" id="GO:0016829">
    <property type="term" value="F:lyase activity"/>
    <property type="evidence" value="ECO:0007669"/>
    <property type="project" value="UniProtKB-KW"/>
</dbReference>
<sequence length="287" mass="30525">MTAALHRSYLYVPAHKARLVEKAYASEADAVVLDLEDAVPPAGKEAARRAAAEILSTTPPKPTYVRVNSPASGLARDDVRAVARPGLAAVRLPKVEHPRQVREAARWLEEAQSDAGLQILVESALGVEALSELARSTPRLERIGLGENDLRADLRTDFDGPTMDAARVRCVFVSRAAGLVSPAMSVHPRLDDPEGLRRSCRHGLGMGYLGRFAVHPAQLPVINEVFTPSEREADDARAVLAAAASRPDAGSSVFVTDDGRTVAPPLLAQARAVLAMAEALSAGTRPS</sequence>
<dbReference type="Proteomes" id="UP001223390">
    <property type="component" value="Unassembled WGS sequence"/>
</dbReference>
<gene>
    <name evidence="5" type="ORF">QEZ40_000345</name>
</gene>
<evidence type="ECO:0000256" key="3">
    <source>
        <dbReference type="ARBA" id="ARBA00022842"/>
    </source>
</evidence>
<dbReference type="PIRSF" id="PIRSF015582">
    <property type="entry name" value="Cit_lyase_B"/>
    <property type="match status" value="1"/>
</dbReference>
<keyword evidence="5" id="KW-0456">Lyase</keyword>
<dbReference type="RefSeq" id="WP_285341536.1">
    <property type="nucleotide sequence ID" value="NZ_JASITI010000010.1"/>
</dbReference>
<keyword evidence="2" id="KW-0479">Metal-binding</keyword>
<name>A0ABT7GQZ2_9ACTN</name>
<evidence type="ECO:0000313" key="5">
    <source>
        <dbReference type="EMBL" id="MDK9496008.1"/>
    </source>
</evidence>
<evidence type="ECO:0000256" key="1">
    <source>
        <dbReference type="ARBA" id="ARBA00001946"/>
    </source>
</evidence>
<protein>
    <submittedName>
        <fullName evidence="5">CoA ester lyase</fullName>
    </submittedName>
</protein>
<evidence type="ECO:0000313" key="6">
    <source>
        <dbReference type="Proteomes" id="UP001223390"/>
    </source>
</evidence>
<keyword evidence="3" id="KW-0460">Magnesium</keyword>
<keyword evidence="6" id="KW-1185">Reference proteome</keyword>
<reference evidence="5 6" key="1">
    <citation type="submission" date="2023-05" db="EMBL/GenBank/DDBJ databases">
        <title>Sequencing and Assembly of Streptomyces sp. NP73.</title>
        <authorList>
            <person name="Konwar A.N."/>
            <person name="Saikia K."/>
            <person name="Thakur D."/>
        </authorList>
    </citation>
    <scope>NUCLEOTIDE SEQUENCE [LARGE SCALE GENOMIC DNA]</scope>
    <source>
        <strain evidence="5 6">NP73</strain>
    </source>
</reference>
<comment type="cofactor">
    <cofactor evidence="1">
        <name>Mg(2+)</name>
        <dbReference type="ChEBI" id="CHEBI:18420"/>
    </cofactor>
</comment>
<dbReference type="InterPro" id="IPR011206">
    <property type="entry name" value="Citrate_lyase_beta/mcl1/mcl2"/>
</dbReference>
<dbReference type="InterPro" id="IPR005000">
    <property type="entry name" value="Aldolase/citrate-lyase_domain"/>
</dbReference>
<accession>A0ABT7GQZ2</accession>
<comment type="caution">
    <text evidence="5">The sequence shown here is derived from an EMBL/GenBank/DDBJ whole genome shotgun (WGS) entry which is preliminary data.</text>
</comment>
<dbReference type="EMBL" id="JASITI010000010">
    <property type="protein sequence ID" value="MDK9496008.1"/>
    <property type="molecule type" value="Genomic_DNA"/>
</dbReference>
<dbReference type="Gene3D" id="3.20.20.60">
    <property type="entry name" value="Phosphoenolpyruvate-binding domains"/>
    <property type="match status" value="1"/>
</dbReference>
<organism evidence="5 6">
    <name type="scientific">Streptomyces katrae</name>
    <dbReference type="NCBI Taxonomy" id="68223"/>
    <lineage>
        <taxon>Bacteria</taxon>
        <taxon>Bacillati</taxon>
        <taxon>Actinomycetota</taxon>
        <taxon>Actinomycetes</taxon>
        <taxon>Kitasatosporales</taxon>
        <taxon>Streptomycetaceae</taxon>
        <taxon>Streptomyces</taxon>
    </lineage>
</organism>